<dbReference type="EMBL" id="NGMM01000001">
    <property type="protein sequence ID" value="OTP19121.1"/>
    <property type="molecule type" value="Genomic_DNA"/>
</dbReference>
<keyword evidence="1" id="KW-1133">Transmembrane helix</keyword>
<proteinExistence type="predicted"/>
<dbReference type="RefSeq" id="WP_086348026.1">
    <property type="nucleotide sequence ID" value="NZ_CP147247.1"/>
</dbReference>
<dbReference type="EMBL" id="CP147247">
    <property type="protein sequence ID" value="WYJ89200.1"/>
    <property type="molecule type" value="Genomic_DNA"/>
</dbReference>
<dbReference type="OrthoDB" id="3183957at2"/>
<gene>
    <name evidence="3" type="ORF">A5888_000919</name>
    <name evidence="2" type="ORF">A5888_000935</name>
</gene>
<dbReference type="AlphaFoldDB" id="A0A242KD75"/>
<evidence type="ECO:0000256" key="1">
    <source>
        <dbReference type="SAM" id="Phobius"/>
    </source>
</evidence>
<protein>
    <recommendedName>
        <fullName evidence="5">PTS cellobiose transporter subunit IIA</fullName>
    </recommendedName>
</protein>
<feature type="transmembrane region" description="Helical" evidence="1">
    <location>
        <begin position="121"/>
        <end position="141"/>
    </location>
</feature>
<organism evidence="2">
    <name type="scientific">Candidatus Enterococcus clewellii</name>
    <dbReference type="NCBI Taxonomy" id="1834193"/>
    <lineage>
        <taxon>Bacteria</taxon>
        <taxon>Bacillati</taxon>
        <taxon>Bacillota</taxon>
        <taxon>Bacilli</taxon>
        <taxon>Lactobacillales</taxon>
        <taxon>Enterococcaceae</taxon>
        <taxon>Enterococcus</taxon>
    </lineage>
</organism>
<accession>A0A242KD75</accession>
<reference evidence="3" key="3">
    <citation type="submission" date="2024-03" db="EMBL/GenBank/DDBJ databases">
        <title>The Genome Sequence of Enterococcus sp. DIV0242b.</title>
        <authorList>
            <consortium name="The Broad Institute Genomics Platform"/>
            <consortium name="The Broad Institute Microbial Omics Core"/>
            <consortium name="The Broad Institute Genomic Center for Infectious Diseases"/>
            <person name="Earl A."/>
            <person name="Manson A."/>
            <person name="Gilmore M."/>
            <person name="Schwartman J."/>
            <person name="Shea T."/>
            <person name="Abouelleil A."/>
            <person name="Cao P."/>
            <person name="Chapman S."/>
            <person name="Cusick C."/>
            <person name="Young S."/>
            <person name="Neafsey D."/>
            <person name="Nusbaum C."/>
            <person name="Birren B."/>
        </authorList>
    </citation>
    <scope>NUCLEOTIDE SEQUENCE</scope>
    <source>
        <strain evidence="3">9E7_DIV0242</strain>
    </source>
</reference>
<feature type="transmembrane region" description="Helical" evidence="1">
    <location>
        <begin position="49"/>
        <end position="68"/>
    </location>
</feature>
<reference evidence="2" key="1">
    <citation type="submission" date="2017-05" db="EMBL/GenBank/DDBJ databases">
        <title>The Genome Sequence of Enterococcus sp. 9E7_DIV0242.</title>
        <authorList>
            <consortium name="The Broad Institute Genomics Platform"/>
            <consortium name="The Broad Institute Genomic Center for Infectious Diseases"/>
            <person name="Earl A."/>
            <person name="Manson A."/>
            <person name="Schwartman J."/>
            <person name="Gilmore M."/>
            <person name="Abouelleil A."/>
            <person name="Cao P."/>
            <person name="Chapman S."/>
            <person name="Cusick C."/>
            <person name="Shea T."/>
            <person name="Young S."/>
            <person name="Neafsey D."/>
            <person name="Nusbaum C."/>
            <person name="Birren B."/>
        </authorList>
    </citation>
    <scope>NUCLEOTIDE SEQUENCE [LARGE SCALE GENOMIC DNA]</scope>
    <source>
        <strain evidence="2">9E7_DIV0242</strain>
    </source>
</reference>
<evidence type="ECO:0008006" key="5">
    <source>
        <dbReference type="Google" id="ProtNLM"/>
    </source>
</evidence>
<feature type="transmembrane region" description="Helical" evidence="1">
    <location>
        <begin position="88"/>
        <end position="109"/>
    </location>
</feature>
<evidence type="ECO:0000313" key="2">
    <source>
        <dbReference type="EMBL" id="OTP19121.1"/>
    </source>
</evidence>
<keyword evidence="4" id="KW-1185">Reference proteome</keyword>
<feature type="transmembrane region" description="Helical" evidence="1">
    <location>
        <begin position="21"/>
        <end position="43"/>
    </location>
</feature>
<dbReference type="Proteomes" id="UP000195141">
    <property type="component" value="Chromosome"/>
</dbReference>
<name>A0A242KD75_9ENTE</name>
<sequence>MKSTAIKSENIQQTKLRSIHFNRFLLFRYLTAIFFFINLYWSILSFSNLTMGIMMPLGLLLIDIAIIIEQTRKYWQPSSTLLVTKAGYAIQIFSNLLAMLMILFGYQQVLFPFLNSSGRGLLLLLLTIGSIVGGFVEWRIWQIEHNKDAYLKHMAVFEKSVRKEG</sequence>
<keyword evidence="1" id="KW-0472">Membrane</keyword>
<evidence type="ECO:0000313" key="3">
    <source>
        <dbReference type="EMBL" id="WYJ89200.1"/>
    </source>
</evidence>
<keyword evidence="1" id="KW-0812">Transmembrane</keyword>
<evidence type="ECO:0000313" key="4">
    <source>
        <dbReference type="Proteomes" id="UP000195141"/>
    </source>
</evidence>
<reference evidence="3" key="2">
    <citation type="submission" date="2017-05" db="EMBL/GenBank/DDBJ databases">
        <authorList>
            <consortium name="The Broad Institute Genomics Platform"/>
            <consortium name="The Broad Institute Genomic Center for Infectious Diseases"/>
            <person name="Earl A."/>
            <person name="Manson A."/>
            <person name="Schwartman J."/>
            <person name="Gilmore M."/>
            <person name="Abouelleil A."/>
            <person name="Cao P."/>
            <person name="Chapman S."/>
            <person name="Cusick C."/>
            <person name="Shea T."/>
            <person name="Young S."/>
            <person name="Neafsey D."/>
            <person name="Nusbaum C."/>
            <person name="Birren B."/>
        </authorList>
    </citation>
    <scope>NUCLEOTIDE SEQUENCE</scope>
    <source>
        <strain evidence="3">9E7_DIV0242</strain>
    </source>
</reference>